<dbReference type="OrthoDB" id="4134439at2"/>
<accession>A0A1E7KJ43</accession>
<name>A0A1E7KJ43_9ACTN</name>
<comment type="caution">
    <text evidence="1">The sequence shown here is derived from an EMBL/GenBank/DDBJ whole genome shotgun (WGS) entry which is preliminary data.</text>
</comment>
<dbReference type="PATRIC" id="fig|1075402.3.peg.5263"/>
<dbReference type="SUPFAM" id="SSF53335">
    <property type="entry name" value="S-adenosyl-L-methionine-dependent methyltransferases"/>
    <property type="match status" value="1"/>
</dbReference>
<dbReference type="GO" id="GO:0032259">
    <property type="term" value="P:methylation"/>
    <property type="evidence" value="ECO:0007669"/>
    <property type="project" value="UniProtKB-KW"/>
</dbReference>
<dbReference type="InterPro" id="IPR029063">
    <property type="entry name" value="SAM-dependent_MTases_sf"/>
</dbReference>
<sequence>MAETESWMRADTKPSVELHTDRPHGARVYDVLLGGKTNYPADREAAEKLVEALPSAPMLAHQNRAFMHRATRYLAQEAGVRQFLDIGTGIPTSPNLHEVAQQVAPDTRVIYTDNDPIVLVHSRALHQGHPDGRTAYLEGDLTRPEDFLSDPELLRTFDLNQPVAVTLVAILHWLSSEQQPHELVTRIFDRLPSGSYLALTHVTDDFQQESMQAAVNGLNRTGANTEARSHAEVLRFFDGMELVDPGLEVVQRWRPDPVEIGADALGPADIPAYAGVGRKK</sequence>
<evidence type="ECO:0000313" key="1">
    <source>
        <dbReference type="EMBL" id="OEV03857.1"/>
    </source>
</evidence>
<dbReference type="InterPro" id="IPR006764">
    <property type="entry name" value="SAM_dep_MeTrfase_SAV2177_type"/>
</dbReference>
<dbReference type="EMBL" id="LJGU01000115">
    <property type="protein sequence ID" value="OEV03857.1"/>
    <property type="molecule type" value="Genomic_DNA"/>
</dbReference>
<keyword evidence="1" id="KW-0489">Methyltransferase</keyword>
<gene>
    <name evidence="1" type="ORF">AN216_09360</name>
</gene>
<proteinExistence type="predicted"/>
<protein>
    <submittedName>
        <fullName evidence="1">Methyltransferase</fullName>
    </submittedName>
</protein>
<dbReference type="Pfam" id="PF04672">
    <property type="entry name" value="Methyltransf_19"/>
    <property type="match status" value="1"/>
</dbReference>
<dbReference type="STRING" id="1075402.AN216_09360"/>
<dbReference type="Proteomes" id="UP000176101">
    <property type="component" value="Unassembled WGS sequence"/>
</dbReference>
<dbReference type="RefSeq" id="WP_070196176.1">
    <property type="nucleotide sequence ID" value="NZ_LJGU01000115.1"/>
</dbReference>
<evidence type="ECO:0000313" key="2">
    <source>
        <dbReference type="Proteomes" id="UP000176101"/>
    </source>
</evidence>
<dbReference type="GO" id="GO:0008168">
    <property type="term" value="F:methyltransferase activity"/>
    <property type="evidence" value="ECO:0007669"/>
    <property type="project" value="UniProtKB-KW"/>
</dbReference>
<reference evidence="1 2" key="1">
    <citation type="journal article" date="2016" name="Front. Microbiol.">
        <title>Comparative Genomics Analysis of Streptomyces Species Reveals Their Adaptation to the Marine Environment and Their Diversity at the Genomic Level.</title>
        <authorList>
            <person name="Tian X."/>
            <person name="Zhang Z."/>
            <person name="Yang T."/>
            <person name="Chen M."/>
            <person name="Li J."/>
            <person name="Chen F."/>
            <person name="Yang J."/>
            <person name="Li W."/>
            <person name="Zhang B."/>
            <person name="Zhang Z."/>
            <person name="Wu J."/>
            <person name="Zhang C."/>
            <person name="Long L."/>
            <person name="Xiao J."/>
        </authorList>
    </citation>
    <scope>NUCLEOTIDE SEQUENCE [LARGE SCALE GENOMIC DNA]</scope>
    <source>
        <strain evidence="1 2">SCSIO 02100</strain>
    </source>
</reference>
<dbReference type="CDD" id="cd02440">
    <property type="entry name" value="AdoMet_MTases"/>
    <property type="match status" value="1"/>
</dbReference>
<organism evidence="1 2">
    <name type="scientific">Streptomyces oceani</name>
    <dbReference type="NCBI Taxonomy" id="1075402"/>
    <lineage>
        <taxon>Bacteria</taxon>
        <taxon>Bacillati</taxon>
        <taxon>Actinomycetota</taxon>
        <taxon>Actinomycetes</taxon>
        <taxon>Kitasatosporales</taxon>
        <taxon>Streptomycetaceae</taxon>
        <taxon>Streptomyces</taxon>
    </lineage>
</organism>
<keyword evidence="1" id="KW-0808">Transferase</keyword>
<keyword evidence="2" id="KW-1185">Reference proteome</keyword>
<dbReference type="AlphaFoldDB" id="A0A1E7KJ43"/>
<dbReference type="PIRSF" id="PIRSF017393">
    <property type="entry name" value="MTase_SAV2177"/>
    <property type="match status" value="1"/>
</dbReference>
<dbReference type="Gene3D" id="3.40.50.150">
    <property type="entry name" value="Vaccinia Virus protein VP39"/>
    <property type="match status" value="1"/>
</dbReference>